<evidence type="ECO:0000313" key="2">
    <source>
        <dbReference type="Proteomes" id="UP000297014"/>
    </source>
</evidence>
<dbReference type="OrthoDB" id="2628862at2"/>
<accession>A0A4S4K165</accession>
<comment type="caution">
    <text evidence="1">The sequence shown here is derived from an EMBL/GenBank/DDBJ whole genome shotgun (WGS) entry which is preliminary data.</text>
</comment>
<dbReference type="AlphaFoldDB" id="A0A4S4K165"/>
<name>A0A4S4K165_ALKAL</name>
<dbReference type="RefSeq" id="WP_003321253.1">
    <property type="nucleotide sequence ID" value="NZ_ALPT02000044.1"/>
</dbReference>
<dbReference type="Proteomes" id="UP000297014">
    <property type="component" value="Unassembled WGS sequence"/>
</dbReference>
<reference evidence="1 2" key="1">
    <citation type="submission" date="2014-01" db="EMBL/GenBank/DDBJ databases">
        <title>Draft genome sequencing of Bacillus alcalophilus CGMCC 1.3604.</title>
        <authorList>
            <person name="Yang J."/>
            <person name="Diao L."/>
            <person name="Yang S."/>
        </authorList>
    </citation>
    <scope>NUCLEOTIDE SEQUENCE [LARGE SCALE GENOMIC DNA]</scope>
    <source>
        <strain evidence="1 2">CGMCC 1.3604</strain>
    </source>
</reference>
<protein>
    <submittedName>
        <fullName evidence="1">Uncharacterized protein</fullName>
    </submittedName>
</protein>
<sequence>MQEVIKTLQRSTKLYKQPYRIGDVVECEGENYLIIGIQSIEIDSYRLRVSYVAQSLEKDFLCQTTLSKGDGLTEFKTTIKTGKEVVFEKVRLGKLFWYKDFPFQSVEYTDIEIKFTDIEISFLARPIRPISRKEAKAKLLSERKKKLNLTLI</sequence>
<dbReference type="EMBL" id="JALP01000078">
    <property type="protein sequence ID" value="THG91326.1"/>
    <property type="molecule type" value="Genomic_DNA"/>
</dbReference>
<evidence type="ECO:0000313" key="1">
    <source>
        <dbReference type="EMBL" id="THG91326.1"/>
    </source>
</evidence>
<organism evidence="1 2">
    <name type="scientific">Alkalihalobacillus alcalophilus ATCC 27647 = CGMCC 1.3604</name>
    <dbReference type="NCBI Taxonomy" id="1218173"/>
    <lineage>
        <taxon>Bacteria</taxon>
        <taxon>Bacillati</taxon>
        <taxon>Bacillota</taxon>
        <taxon>Bacilli</taxon>
        <taxon>Bacillales</taxon>
        <taxon>Bacillaceae</taxon>
        <taxon>Alkalihalobacillus</taxon>
    </lineage>
</organism>
<gene>
    <name evidence="1" type="ORF">AJ85_05745</name>
</gene>
<proteinExistence type="predicted"/>